<dbReference type="InterPro" id="IPR007332">
    <property type="entry name" value="DUF411"/>
</dbReference>
<protein>
    <submittedName>
        <fullName evidence="2">CopG family transcriptional regulator</fullName>
    </submittedName>
</protein>
<accession>A0A348WCH8</accession>
<keyword evidence="1" id="KW-0732">Signal</keyword>
<comment type="caution">
    <text evidence="2">The sequence shown here is derived from an EMBL/GenBank/DDBJ whole genome shotgun (WGS) entry which is preliminary data.</text>
</comment>
<feature type="chain" id="PRO_5016658655" evidence="1">
    <location>
        <begin position="24"/>
        <end position="154"/>
    </location>
</feature>
<dbReference type="Proteomes" id="UP000264719">
    <property type="component" value="Unassembled WGS sequence"/>
</dbReference>
<dbReference type="EMBL" id="DMVW01000098">
    <property type="protein sequence ID" value="HAR52240.1"/>
    <property type="molecule type" value="Genomic_DNA"/>
</dbReference>
<dbReference type="AlphaFoldDB" id="A0A348WCH8"/>
<evidence type="ECO:0000313" key="2">
    <source>
        <dbReference type="EMBL" id="HAR52240.1"/>
    </source>
</evidence>
<feature type="signal peptide" evidence="1">
    <location>
        <begin position="1"/>
        <end position="23"/>
    </location>
</feature>
<gene>
    <name evidence="2" type="ORF">DCS45_10260</name>
</gene>
<proteinExistence type="predicted"/>
<evidence type="ECO:0000256" key="1">
    <source>
        <dbReference type="SAM" id="SignalP"/>
    </source>
</evidence>
<evidence type="ECO:0000313" key="3">
    <source>
        <dbReference type="Proteomes" id="UP000264719"/>
    </source>
</evidence>
<dbReference type="Pfam" id="PF04214">
    <property type="entry name" value="DUF411"/>
    <property type="match status" value="1"/>
</dbReference>
<sequence length="154" mass="16070">MKKSMIYALVAAPMLSLAPAAHAQSLSEPAAMVMTKTPGCGCCDAWADLARAEGHTVEVIETYDYAGMKADHGVPNDLASCHSVKVGDYVVEGHVPLEAVKRMLRDKPAISGIAVPGMPAGSPGMGDDPKAKFDVMAFGGDAKEGEVYYKAGVE</sequence>
<reference evidence="2 3" key="1">
    <citation type="journal article" date="2018" name="Nat. Biotechnol.">
        <title>A standardized bacterial taxonomy based on genome phylogeny substantially revises the tree of life.</title>
        <authorList>
            <person name="Parks D.H."/>
            <person name="Chuvochina M."/>
            <person name="Waite D.W."/>
            <person name="Rinke C."/>
            <person name="Skarshewski A."/>
            <person name="Chaumeil P.A."/>
            <person name="Hugenholtz P."/>
        </authorList>
    </citation>
    <scope>NUCLEOTIDE SEQUENCE [LARGE SCALE GENOMIC DNA]</scope>
    <source>
        <strain evidence="2">UBA9169</strain>
    </source>
</reference>
<organism evidence="2 3">
    <name type="scientific">Roseovarius nubinhibens</name>
    <dbReference type="NCBI Taxonomy" id="314263"/>
    <lineage>
        <taxon>Bacteria</taxon>
        <taxon>Pseudomonadati</taxon>
        <taxon>Pseudomonadota</taxon>
        <taxon>Alphaproteobacteria</taxon>
        <taxon>Rhodobacterales</taxon>
        <taxon>Roseobacteraceae</taxon>
        <taxon>Roseovarius</taxon>
    </lineage>
</organism>
<name>A0A348WCH8_9RHOB</name>